<dbReference type="EMBL" id="VFWZ01000010">
    <property type="protein sequence ID" value="TPN81745.1"/>
    <property type="molecule type" value="Genomic_DNA"/>
</dbReference>
<evidence type="ECO:0000313" key="1">
    <source>
        <dbReference type="EMBL" id="TPN81745.1"/>
    </source>
</evidence>
<evidence type="ECO:0000313" key="2">
    <source>
        <dbReference type="Proteomes" id="UP000315540"/>
    </source>
</evidence>
<reference evidence="1 2" key="1">
    <citation type="submission" date="2019-06" db="EMBL/GenBank/DDBJ databases">
        <authorList>
            <person name="Meng X."/>
        </authorList>
    </citation>
    <scope>NUCLEOTIDE SEQUENCE [LARGE SCALE GENOMIC DNA]</scope>
    <source>
        <strain evidence="1 2">M625</strain>
    </source>
</reference>
<dbReference type="Proteomes" id="UP000315540">
    <property type="component" value="Unassembled WGS sequence"/>
</dbReference>
<sequence>MNNDNSSAIKDTSLKGVSAIPQLFSYVNDSMSIFVNGTPPTPDSTIAGSIVSDTDKPGRIAFVATPNTQSSTQTMITNIVSNNSAPSNRAFNFMLPPKALQESRPGQICLQVVPITTPLSNSDSLLLHNGQGLGNLVPIIVGQSSVSLASPFTTDEMKLAGFKEDLGVDWGGLLDGVTKAIPVIADTGLKIYNELSSSSQSDTKSGVKVEGIFSSIGSVIDTAIPFAAALL</sequence>
<organism evidence="1 2">
    <name type="scientific">Aquimarina algicola</name>
    <dbReference type="NCBI Taxonomy" id="2589995"/>
    <lineage>
        <taxon>Bacteria</taxon>
        <taxon>Pseudomonadati</taxon>
        <taxon>Bacteroidota</taxon>
        <taxon>Flavobacteriia</taxon>
        <taxon>Flavobacteriales</taxon>
        <taxon>Flavobacteriaceae</taxon>
        <taxon>Aquimarina</taxon>
    </lineage>
</organism>
<keyword evidence="2" id="KW-1185">Reference proteome</keyword>
<accession>A0A504IZH5</accession>
<dbReference type="OrthoDB" id="9895594at2"/>
<proteinExistence type="predicted"/>
<name>A0A504IZH5_9FLAO</name>
<dbReference type="AlphaFoldDB" id="A0A504IZH5"/>
<protein>
    <submittedName>
        <fullName evidence="1">Uncharacterized protein</fullName>
    </submittedName>
</protein>
<dbReference type="RefSeq" id="WP_140597507.1">
    <property type="nucleotide sequence ID" value="NZ_VFWZ01000010.1"/>
</dbReference>
<gene>
    <name evidence="1" type="ORF">FHK87_24420</name>
</gene>
<comment type="caution">
    <text evidence="1">The sequence shown here is derived from an EMBL/GenBank/DDBJ whole genome shotgun (WGS) entry which is preliminary data.</text>
</comment>